<dbReference type="Gene3D" id="3.30.450.20">
    <property type="entry name" value="PAS domain"/>
    <property type="match status" value="1"/>
</dbReference>
<proteinExistence type="predicted"/>
<evidence type="ECO:0000256" key="1">
    <source>
        <dbReference type="ARBA" id="ARBA00022630"/>
    </source>
</evidence>
<evidence type="ECO:0000256" key="4">
    <source>
        <dbReference type="SAM" id="MobiDB-lite"/>
    </source>
</evidence>
<feature type="region of interest" description="Disordered" evidence="4">
    <location>
        <begin position="1"/>
        <end position="31"/>
    </location>
</feature>
<keyword evidence="5" id="KW-0472">Membrane</keyword>
<dbReference type="OrthoDB" id="447251at2759"/>
<dbReference type="PROSITE" id="PS50112">
    <property type="entry name" value="PAS"/>
    <property type="match status" value="1"/>
</dbReference>
<dbReference type="AlphaFoldDB" id="A0A813FI95"/>
<dbReference type="PANTHER" id="PTHR47429">
    <property type="entry name" value="PROTEIN TWIN LOV 1"/>
    <property type="match status" value="1"/>
</dbReference>
<evidence type="ECO:0000313" key="8">
    <source>
        <dbReference type="Proteomes" id="UP000654075"/>
    </source>
</evidence>
<keyword evidence="1" id="KW-0285">Flavoprotein</keyword>
<evidence type="ECO:0000259" key="6">
    <source>
        <dbReference type="PROSITE" id="PS50112"/>
    </source>
</evidence>
<protein>
    <recommendedName>
        <fullName evidence="6">PAS domain-containing protein</fullName>
    </recommendedName>
</protein>
<dbReference type="GO" id="GO:0005634">
    <property type="term" value="C:nucleus"/>
    <property type="evidence" value="ECO:0007669"/>
    <property type="project" value="TreeGrafter"/>
</dbReference>
<dbReference type="Pfam" id="PF13426">
    <property type="entry name" value="PAS_9"/>
    <property type="match status" value="1"/>
</dbReference>
<evidence type="ECO:0000313" key="7">
    <source>
        <dbReference type="EMBL" id="CAE8611644.1"/>
    </source>
</evidence>
<feature type="non-terminal residue" evidence="7">
    <location>
        <position position="316"/>
    </location>
</feature>
<dbReference type="InterPro" id="IPR035965">
    <property type="entry name" value="PAS-like_dom_sf"/>
</dbReference>
<dbReference type="EMBL" id="CAJNNV010025036">
    <property type="protein sequence ID" value="CAE8611644.1"/>
    <property type="molecule type" value="Genomic_DNA"/>
</dbReference>
<feature type="transmembrane region" description="Helical" evidence="5">
    <location>
        <begin position="287"/>
        <end position="308"/>
    </location>
</feature>
<dbReference type="Proteomes" id="UP000654075">
    <property type="component" value="Unassembled WGS sequence"/>
</dbReference>
<comment type="caution">
    <text evidence="7">The sequence shown here is derived from an EMBL/GenBank/DDBJ whole genome shotgun (WGS) entry which is preliminary data.</text>
</comment>
<keyword evidence="5" id="KW-0812">Transmembrane</keyword>
<keyword evidence="5" id="KW-1133">Transmembrane helix</keyword>
<keyword evidence="2" id="KW-0288">FMN</keyword>
<name>A0A813FI95_POLGL</name>
<dbReference type="SUPFAM" id="SSF55785">
    <property type="entry name" value="PYP-like sensor domain (PAS domain)"/>
    <property type="match status" value="1"/>
</dbReference>
<sequence length="316" mass="33994">EIPRPLGEAGGGGSEQARSGSDQVGEPSKPSLASDTIDAIISDVVNHALVTKAILAAVSQCQFCVTIADPRGTDIPLIAVSEAFESMTGYSRSEILGVNCRFLNQGCPISPSDLAGLRLASDNGSAFTALLPNRKKSGEMFVNLLDLRGLTIAHQLETDEELWYLIGIQADVTGLAECKVPEDHLKELQEIATLIRTKLAKELSKLAAQGAEQLDRQPTSSSAASTWTLDTKNPNAWKLLQEPVWRSGSLTHKAIMDLATKKKAMGSVQWQRPVEQNSRAESFLQPIGFFNAGVVLVSIVSFLTGLLLGRGSRRQD</sequence>
<dbReference type="PANTHER" id="PTHR47429:SF2">
    <property type="entry name" value="PROTEIN TWIN LOV 1"/>
    <property type="match status" value="1"/>
</dbReference>
<evidence type="ECO:0000256" key="5">
    <source>
        <dbReference type="SAM" id="Phobius"/>
    </source>
</evidence>
<evidence type="ECO:0000256" key="3">
    <source>
        <dbReference type="ARBA" id="ARBA00022991"/>
    </source>
</evidence>
<feature type="domain" description="PAS" evidence="6">
    <location>
        <begin position="65"/>
        <end position="97"/>
    </location>
</feature>
<accession>A0A813FI95</accession>
<organism evidence="7 8">
    <name type="scientific">Polarella glacialis</name>
    <name type="common">Dinoflagellate</name>
    <dbReference type="NCBI Taxonomy" id="89957"/>
    <lineage>
        <taxon>Eukaryota</taxon>
        <taxon>Sar</taxon>
        <taxon>Alveolata</taxon>
        <taxon>Dinophyceae</taxon>
        <taxon>Suessiales</taxon>
        <taxon>Suessiaceae</taxon>
        <taxon>Polarella</taxon>
    </lineage>
</organism>
<reference evidence="7" key="1">
    <citation type="submission" date="2021-02" db="EMBL/GenBank/DDBJ databases">
        <authorList>
            <person name="Dougan E. K."/>
            <person name="Rhodes N."/>
            <person name="Thang M."/>
            <person name="Chan C."/>
        </authorList>
    </citation>
    <scope>NUCLEOTIDE SEQUENCE</scope>
</reference>
<evidence type="ECO:0000256" key="2">
    <source>
        <dbReference type="ARBA" id="ARBA00022643"/>
    </source>
</evidence>
<dbReference type="InterPro" id="IPR000014">
    <property type="entry name" value="PAS"/>
</dbReference>
<keyword evidence="3" id="KW-0157">Chromophore</keyword>
<gene>
    <name evidence="7" type="ORF">PGLA1383_LOCUS29445</name>
</gene>
<keyword evidence="8" id="KW-1185">Reference proteome</keyword>